<evidence type="ECO:0000256" key="7">
    <source>
        <dbReference type="ARBA" id="ARBA00023163"/>
    </source>
</evidence>
<dbReference type="PROSITE" id="PS00031">
    <property type="entry name" value="NUCLEAR_REC_DBD_1"/>
    <property type="match status" value="1"/>
</dbReference>
<reference evidence="11" key="2">
    <citation type="submission" date="2025-09" db="UniProtKB">
        <authorList>
            <consortium name="Ensembl"/>
        </authorList>
    </citation>
    <scope>IDENTIFICATION</scope>
</reference>
<dbReference type="GO" id="GO:0090575">
    <property type="term" value="C:RNA polymerase II transcription regulator complex"/>
    <property type="evidence" value="ECO:0007669"/>
    <property type="project" value="TreeGrafter"/>
</dbReference>
<evidence type="ECO:0000313" key="11">
    <source>
        <dbReference type="Ensembl" id="ENSCCEP00000004390.1"/>
    </source>
</evidence>
<gene>
    <name evidence="11" type="primary">LOC111944401</name>
</gene>
<accession>A0A8C0U9G2</accession>
<feature type="domain" description="Nuclear receptor" evidence="10">
    <location>
        <begin position="50"/>
        <end position="127"/>
    </location>
</feature>
<dbReference type="GO" id="GO:0004879">
    <property type="term" value="F:nuclear receptor activity"/>
    <property type="evidence" value="ECO:0007669"/>
    <property type="project" value="InterPro"/>
</dbReference>
<name>A0A8C0U9G2_CYACU</name>
<evidence type="ECO:0000313" key="12">
    <source>
        <dbReference type="Proteomes" id="UP000694410"/>
    </source>
</evidence>
<dbReference type="PRINTS" id="PR00546">
    <property type="entry name" value="THYROIDHORMR"/>
</dbReference>
<dbReference type="GO" id="GO:0030154">
    <property type="term" value="P:cell differentiation"/>
    <property type="evidence" value="ECO:0007669"/>
    <property type="project" value="TreeGrafter"/>
</dbReference>
<sequence>MGCSGSLCHGNSCHGAPHESQLWGALPRGALGCPDSGVPTGYIPSYLDKDEQCVVCGDKATGYHYRCITCEGCKGFFRRTIQKNLHPTYSCKYDGCCVIDKITRNQCQLCRFKKCISVGMAMDRELGGSGGLGWWGRLGSQHRGEHWGTQISCRIRLGCQVLC</sequence>
<dbReference type="Proteomes" id="UP000694410">
    <property type="component" value="Unplaced"/>
</dbReference>
<dbReference type="PRINTS" id="PR00047">
    <property type="entry name" value="STROIDFINGER"/>
</dbReference>
<evidence type="ECO:0000256" key="1">
    <source>
        <dbReference type="ARBA" id="ARBA00008092"/>
    </source>
</evidence>
<evidence type="ECO:0000256" key="9">
    <source>
        <dbReference type="ARBA" id="ARBA00023242"/>
    </source>
</evidence>
<dbReference type="PANTHER" id="PTHR24082">
    <property type="entry name" value="NUCLEAR HORMONE RECEPTOR"/>
    <property type="match status" value="1"/>
</dbReference>
<dbReference type="InterPro" id="IPR050234">
    <property type="entry name" value="Nuclear_hormone_rcpt_NR1"/>
</dbReference>
<keyword evidence="3" id="KW-0863">Zinc-finger</keyword>
<dbReference type="PANTHER" id="PTHR24082:SF42">
    <property type="entry name" value="THYROID HORMONE RECEPTOR ALPHA"/>
    <property type="match status" value="1"/>
</dbReference>
<dbReference type="Pfam" id="PF00105">
    <property type="entry name" value="zf-C4"/>
    <property type="match status" value="1"/>
</dbReference>
<organism evidence="11 12">
    <name type="scientific">Cyanistes caeruleus</name>
    <name type="common">Eurasian blue tit</name>
    <name type="synonym">Parus caeruleus</name>
    <dbReference type="NCBI Taxonomy" id="156563"/>
    <lineage>
        <taxon>Eukaryota</taxon>
        <taxon>Metazoa</taxon>
        <taxon>Chordata</taxon>
        <taxon>Craniata</taxon>
        <taxon>Vertebrata</taxon>
        <taxon>Euteleostomi</taxon>
        <taxon>Archelosauria</taxon>
        <taxon>Archosauria</taxon>
        <taxon>Dinosauria</taxon>
        <taxon>Saurischia</taxon>
        <taxon>Theropoda</taxon>
        <taxon>Coelurosauria</taxon>
        <taxon>Aves</taxon>
        <taxon>Neognathae</taxon>
        <taxon>Neoaves</taxon>
        <taxon>Telluraves</taxon>
        <taxon>Australaves</taxon>
        <taxon>Passeriformes</taxon>
        <taxon>Paridae</taxon>
        <taxon>Cyanistes</taxon>
    </lineage>
</organism>
<dbReference type="GO" id="GO:0000978">
    <property type="term" value="F:RNA polymerase II cis-regulatory region sequence-specific DNA binding"/>
    <property type="evidence" value="ECO:0007669"/>
    <property type="project" value="TreeGrafter"/>
</dbReference>
<dbReference type="AlphaFoldDB" id="A0A8C0U9G2"/>
<dbReference type="Gene3D" id="3.30.50.10">
    <property type="entry name" value="Erythroid Transcription Factor GATA-1, subunit A"/>
    <property type="match status" value="1"/>
</dbReference>
<evidence type="ECO:0000256" key="5">
    <source>
        <dbReference type="ARBA" id="ARBA00023015"/>
    </source>
</evidence>
<evidence type="ECO:0000256" key="8">
    <source>
        <dbReference type="ARBA" id="ARBA00023170"/>
    </source>
</evidence>
<comment type="similarity">
    <text evidence="1">Belongs to the nuclear hormone receptor family. NR1 subfamily.</text>
</comment>
<keyword evidence="8" id="KW-0675">Receptor</keyword>
<dbReference type="InterPro" id="IPR001628">
    <property type="entry name" value="Znf_hrmn_rcpt"/>
</dbReference>
<dbReference type="Ensembl" id="ENSCCET00000007319.1">
    <property type="protein sequence ID" value="ENSCCEP00000004390.1"/>
    <property type="gene ID" value="ENSCCEG00000004876.1"/>
</dbReference>
<protein>
    <submittedName>
        <fullName evidence="11">Thyroid hormone receptor alpha-like</fullName>
    </submittedName>
</protein>
<keyword evidence="7" id="KW-0804">Transcription</keyword>
<dbReference type="PROSITE" id="PS51030">
    <property type="entry name" value="NUCLEAR_REC_DBD_2"/>
    <property type="match status" value="1"/>
</dbReference>
<keyword evidence="9" id="KW-0539">Nucleus</keyword>
<proteinExistence type="inferred from homology"/>
<keyword evidence="12" id="KW-1185">Reference proteome</keyword>
<dbReference type="GO" id="GO:0048384">
    <property type="term" value="P:retinoic acid receptor signaling pathway"/>
    <property type="evidence" value="ECO:0007669"/>
    <property type="project" value="TreeGrafter"/>
</dbReference>
<reference evidence="11" key="1">
    <citation type="submission" date="2025-08" db="UniProtKB">
        <authorList>
            <consortium name="Ensembl"/>
        </authorList>
    </citation>
    <scope>IDENTIFICATION</scope>
</reference>
<evidence type="ECO:0000256" key="6">
    <source>
        <dbReference type="ARBA" id="ARBA00023125"/>
    </source>
</evidence>
<dbReference type="GO" id="GO:0002154">
    <property type="term" value="P:thyroid hormone receptor signaling pathway"/>
    <property type="evidence" value="ECO:0007669"/>
    <property type="project" value="TreeGrafter"/>
</dbReference>
<evidence type="ECO:0000256" key="3">
    <source>
        <dbReference type="ARBA" id="ARBA00022771"/>
    </source>
</evidence>
<dbReference type="SUPFAM" id="SSF57716">
    <property type="entry name" value="Glucocorticoid receptor-like (DNA-binding domain)"/>
    <property type="match status" value="1"/>
</dbReference>
<dbReference type="GO" id="GO:0000122">
    <property type="term" value="P:negative regulation of transcription by RNA polymerase II"/>
    <property type="evidence" value="ECO:0007669"/>
    <property type="project" value="TreeGrafter"/>
</dbReference>
<dbReference type="InterPro" id="IPR001728">
    <property type="entry name" value="ThyrH_rcpt"/>
</dbReference>
<evidence type="ECO:0000256" key="4">
    <source>
        <dbReference type="ARBA" id="ARBA00022833"/>
    </source>
</evidence>
<evidence type="ECO:0000259" key="10">
    <source>
        <dbReference type="PROSITE" id="PS51030"/>
    </source>
</evidence>
<keyword evidence="4" id="KW-0862">Zinc</keyword>
<dbReference type="GO" id="GO:0045944">
    <property type="term" value="P:positive regulation of transcription by RNA polymerase II"/>
    <property type="evidence" value="ECO:0007669"/>
    <property type="project" value="TreeGrafter"/>
</dbReference>
<dbReference type="InterPro" id="IPR013088">
    <property type="entry name" value="Znf_NHR/GATA"/>
</dbReference>
<keyword evidence="2" id="KW-0479">Metal-binding</keyword>
<dbReference type="GO" id="GO:0008270">
    <property type="term" value="F:zinc ion binding"/>
    <property type="evidence" value="ECO:0007669"/>
    <property type="project" value="UniProtKB-KW"/>
</dbReference>
<evidence type="ECO:0000256" key="2">
    <source>
        <dbReference type="ARBA" id="ARBA00022723"/>
    </source>
</evidence>
<keyword evidence="6" id="KW-0238">DNA-binding</keyword>
<keyword evidence="5" id="KW-0805">Transcription regulation</keyword>
<dbReference type="SMART" id="SM00399">
    <property type="entry name" value="ZnF_C4"/>
    <property type="match status" value="1"/>
</dbReference>